<sequence>MRGDLRDTPQFAAVAEYLRRQHKAAFGRPHDVAEPHITADGAHVVVTGSVLDDLAGAPRTALYTVNEGRLTAVTTATGSARWGRFSPDGATLAFLSDRAEPDVFQLYLLDIGSLGEAVAAPTVPGSVEYAHWSPDGRQILLGVAGLGADQAAAQGAMSNSPIDDLPTWHPLIEEGTRSAWRSLWLYTVGSGDLSRLSPERMNCWEAGWGGPSTVMAVTSDAPDEDAWYRSVLTSIDTTGGESRELVRSQFQLGLPAGSPDGRYASVVEAVCSDRGLLAGDLVIIDLASKTSTRVNTAHTDVTCTQWIDVDRLGYLGQRHLDSVAGIVEAGTGALTELVSTELSCGGLYPEGAFTSDGRVLVAQSAYHLPPQVALLGGGTGDVLATTHHAGSDHLSSLAGSAEAVTWSAPDGQRIEGILCRPAGDGPFPLVVNIHGGPVWAFRNAWSMKSLWVPLLVSMGYAVLNPNPRGSGGRGREFACQVIGDMGGADADDILSGIDALAERGVADRSRIGLIGASYGGFMSSWLVTLDQRFAAAVPISPITDWYSQAFTSNIGGWGNTFLRSDPEEPGTMAHARSPVLRASKARTPCLNVAGANDQCTPPGQAREFHQALLARGVESVLAIYPQEGHGVRAYPAIVDLLTRIVSWFTTHMPPDAKTVDGHPNIDSDIGSCAREGVRPSRGIDGHHPEEPRMATADGQHIRRRGRR</sequence>
<dbReference type="Pfam" id="PF00326">
    <property type="entry name" value="Peptidase_S9"/>
    <property type="match status" value="1"/>
</dbReference>
<dbReference type="Pfam" id="PF07676">
    <property type="entry name" value="PD40"/>
    <property type="match status" value="1"/>
</dbReference>
<protein>
    <submittedName>
        <fullName evidence="5">S9 family peptidase</fullName>
    </submittedName>
</protein>
<keyword evidence="2" id="KW-0645">Protease</keyword>
<dbReference type="Proteomes" id="UP000309174">
    <property type="component" value="Unassembled WGS sequence"/>
</dbReference>
<dbReference type="SUPFAM" id="SSF53474">
    <property type="entry name" value="alpha/beta-Hydrolases"/>
    <property type="match status" value="1"/>
</dbReference>
<dbReference type="PANTHER" id="PTHR42776:SF27">
    <property type="entry name" value="DIPEPTIDYL PEPTIDASE FAMILY MEMBER 6"/>
    <property type="match status" value="1"/>
</dbReference>
<dbReference type="InterPro" id="IPR011042">
    <property type="entry name" value="6-blade_b-propeller_TolB-like"/>
</dbReference>
<dbReference type="Gene3D" id="2.120.10.30">
    <property type="entry name" value="TolB, C-terminal domain"/>
    <property type="match status" value="1"/>
</dbReference>
<evidence type="ECO:0000259" key="4">
    <source>
        <dbReference type="Pfam" id="PF00326"/>
    </source>
</evidence>
<feature type="region of interest" description="Disordered" evidence="3">
    <location>
        <begin position="674"/>
        <end position="707"/>
    </location>
</feature>
<dbReference type="SUPFAM" id="SSF82171">
    <property type="entry name" value="DPP6 N-terminal domain-like"/>
    <property type="match status" value="1"/>
</dbReference>
<name>A0A5C4JH61_9ACTN</name>
<gene>
    <name evidence="5" type="ORF">ETD83_07690</name>
</gene>
<proteinExistence type="predicted"/>
<evidence type="ECO:0000256" key="3">
    <source>
        <dbReference type="SAM" id="MobiDB-lite"/>
    </source>
</evidence>
<dbReference type="InterPro" id="IPR029058">
    <property type="entry name" value="AB_hydrolase_fold"/>
</dbReference>
<dbReference type="GO" id="GO:0006508">
    <property type="term" value="P:proteolysis"/>
    <property type="evidence" value="ECO:0007669"/>
    <property type="project" value="InterPro"/>
</dbReference>
<evidence type="ECO:0000313" key="5">
    <source>
        <dbReference type="EMBL" id="TMR04922.1"/>
    </source>
</evidence>
<dbReference type="InterPro" id="IPR001375">
    <property type="entry name" value="Peptidase_S9_cat"/>
</dbReference>
<evidence type="ECO:0000256" key="2">
    <source>
        <dbReference type="ARBA" id="ARBA00022825"/>
    </source>
</evidence>
<comment type="caution">
    <text evidence="5">The sequence shown here is derived from an EMBL/GenBank/DDBJ whole genome shotgun (WGS) entry which is preliminary data.</text>
</comment>
<feature type="domain" description="Peptidase S9 prolyl oligopeptidase catalytic" evidence="4">
    <location>
        <begin position="452"/>
        <end position="652"/>
    </location>
</feature>
<keyword evidence="6" id="KW-1185">Reference proteome</keyword>
<accession>A0A5C4JH61</accession>
<dbReference type="Gene3D" id="3.40.50.1820">
    <property type="entry name" value="alpha/beta hydrolase"/>
    <property type="match status" value="1"/>
</dbReference>
<keyword evidence="2" id="KW-0720">Serine protease</keyword>
<reference evidence="5 6" key="1">
    <citation type="submission" date="2019-05" db="EMBL/GenBank/DDBJ databases">
        <title>Draft genome sequence of Actinomadura sp. 14C53.</title>
        <authorList>
            <person name="Saricaoglu S."/>
            <person name="Isik K."/>
        </authorList>
    </citation>
    <scope>NUCLEOTIDE SEQUENCE [LARGE SCALE GENOMIC DNA]</scope>
    <source>
        <strain evidence="5 6">14C53</strain>
    </source>
</reference>
<dbReference type="OrthoDB" id="128799at2"/>
<dbReference type="GO" id="GO:0004252">
    <property type="term" value="F:serine-type endopeptidase activity"/>
    <property type="evidence" value="ECO:0007669"/>
    <property type="project" value="TreeGrafter"/>
</dbReference>
<dbReference type="PANTHER" id="PTHR42776">
    <property type="entry name" value="SERINE PEPTIDASE S9 FAMILY MEMBER"/>
    <property type="match status" value="1"/>
</dbReference>
<dbReference type="AlphaFoldDB" id="A0A5C4JH61"/>
<evidence type="ECO:0000313" key="6">
    <source>
        <dbReference type="Proteomes" id="UP000309174"/>
    </source>
</evidence>
<dbReference type="InterPro" id="IPR011659">
    <property type="entry name" value="WD40"/>
</dbReference>
<organism evidence="5 6">
    <name type="scientific">Actinomadura soli</name>
    <dbReference type="NCBI Taxonomy" id="2508997"/>
    <lineage>
        <taxon>Bacteria</taxon>
        <taxon>Bacillati</taxon>
        <taxon>Actinomycetota</taxon>
        <taxon>Actinomycetes</taxon>
        <taxon>Streptosporangiales</taxon>
        <taxon>Thermomonosporaceae</taxon>
        <taxon>Actinomadura</taxon>
    </lineage>
</organism>
<evidence type="ECO:0000256" key="1">
    <source>
        <dbReference type="ARBA" id="ARBA00022801"/>
    </source>
</evidence>
<dbReference type="EMBL" id="VCKW01000027">
    <property type="protein sequence ID" value="TMR04922.1"/>
    <property type="molecule type" value="Genomic_DNA"/>
</dbReference>
<feature type="compositionally biased region" description="Basic and acidic residues" evidence="3">
    <location>
        <begin position="675"/>
        <end position="692"/>
    </location>
</feature>
<keyword evidence="1" id="KW-0378">Hydrolase</keyword>